<evidence type="ECO:0000313" key="2">
    <source>
        <dbReference type="EMBL" id="KAK3354617.1"/>
    </source>
</evidence>
<organism evidence="2 3">
    <name type="scientific">Neurospora tetraspora</name>
    <dbReference type="NCBI Taxonomy" id="94610"/>
    <lineage>
        <taxon>Eukaryota</taxon>
        <taxon>Fungi</taxon>
        <taxon>Dikarya</taxon>
        <taxon>Ascomycota</taxon>
        <taxon>Pezizomycotina</taxon>
        <taxon>Sordariomycetes</taxon>
        <taxon>Sordariomycetidae</taxon>
        <taxon>Sordariales</taxon>
        <taxon>Sordariaceae</taxon>
        <taxon>Neurospora</taxon>
    </lineage>
</organism>
<gene>
    <name evidence="2" type="ORF">B0H65DRAFT_19172</name>
</gene>
<reference evidence="2" key="2">
    <citation type="submission" date="2023-06" db="EMBL/GenBank/DDBJ databases">
        <authorList>
            <consortium name="Lawrence Berkeley National Laboratory"/>
            <person name="Haridas S."/>
            <person name="Hensen N."/>
            <person name="Bonometti L."/>
            <person name="Westerberg I."/>
            <person name="Brannstrom I.O."/>
            <person name="Guillou S."/>
            <person name="Cros-Aarteil S."/>
            <person name="Calhoun S."/>
            <person name="Kuo A."/>
            <person name="Mondo S."/>
            <person name="Pangilinan J."/>
            <person name="Riley R."/>
            <person name="Labutti K."/>
            <person name="Andreopoulos B."/>
            <person name="Lipzen A."/>
            <person name="Chen C."/>
            <person name="Yanf M."/>
            <person name="Daum C."/>
            <person name="Ng V."/>
            <person name="Clum A."/>
            <person name="Steindorff A."/>
            <person name="Ohm R."/>
            <person name="Martin F."/>
            <person name="Silar P."/>
            <person name="Natvig D."/>
            <person name="Lalanne C."/>
            <person name="Gautier V."/>
            <person name="Ament-Velasquez S.L."/>
            <person name="Kruys A."/>
            <person name="Hutchinson M.I."/>
            <person name="Powell A.J."/>
            <person name="Barry K."/>
            <person name="Miller A.N."/>
            <person name="Grigoriev I.V."/>
            <person name="Debuchy R."/>
            <person name="Gladieux P."/>
            <person name="Thoren M.H."/>
            <person name="Johannesson H."/>
        </authorList>
    </citation>
    <scope>NUCLEOTIDE SEQUENCE</scope>
    <source>
        <strain evidence="2">CBS 560.94</strain>
    </source>
</reference>
<dbReference type="GeneID" id="87858810"/>
<dbReference type="RefSeq" id="XP_062685995.1">
    <property type="nucleotide sequence ID" value="XM_062821656.1"/>
</dbReference>
<feature type="signal peptide" evidence="1">
    <location>
        <begin position="1"/>
        <end position="15"/>
    </location>
</feature>
<reference evidence="2" key="1">
    <citation type="journal article" date="2023" name="Mol. Phylogenet. Evol.">
        <title>Genome-scale phylogeny and comparative genomics of the fungal order Sordariales.</title>
        <authorList>
            <person name="Hensen N."/>
            <person name="Bonometti L."/>
            <person name="Westerberg I."/>
            <person name="Brannstrom I.O."/>
            <person name="Guillou S."/>
            <person name="Cros-Aarteil S."/>
            <person name="Calhoun S."/>
            <person name="Haridas S."/>
            <person name="Kuo A."/>
            <person name="Mondo S."/>
            <person name="Pangilinan J."/>
            <person name="Riley R."/>
            <person name="LaButti K."/>
            <person name="Andreopoulos B."/>
            <person name="Lipzen A."/>
            <person name="Chen C."/>
            <person name="Yan M."/>
            <person name="Daum C."/>
            <person name="Ng V."/>
            <person name="Clum A."/>
            <person name="Steindorff A."/>
            <person name="Ohm R.A."/>
            <person name="Martin F."/>
            <person name="Silar P."/>
            <person name="Natvig D.O."/>
            <person name="Lalanne C."/>
            <person name="Gautier V."/>
            <person name="Ament-Velasquez S.L."/>
            <person name="Kruys A."/>
            <person name="Hutchinson M.I."/>
            <person name="Powell A.J."/>
            <person name="Barry K."/>
            <person name="Miller A.N."/>
            <person name="Grigoriev I.V."/>
            <person name="Debuchy R."/>
            <person name="Gladieux P."/>
            <person name="Hiltunen Thoren M."/>
            <person name="Johannesson H."/>
        </authorList>
    </citation>
    <scope>NUCLEOTIDE SEQUENCE</scope>
    <source>
        <strain evidence="2">CBS 560.94</strain>
    </source>
</reference>
<accession>A0AAE0JN05</accession>
<feature type="chain" id="PRO_5041970744" description="Secreted protein" evidence="1">
    <location>
        <begin position="16"/>
        <end position="91"/>
    </location>
</feature>
<proteinExistence type="predicted"/>
<dbReference type="AlphaFoldDB" id="A0AAE0JN05"/>
<evidence type="ECO:0000256" key="1">
    <source>
        <dbReference type="SAM" id="SignalP"/>
    </source>
</evidence>
<dbReference type="EMBL" id="JAUEPP010000001">
    <property type="protein sequence ID" value="KAK3354617.1"/>
    <property type="molecule type" value="Genomic_DNA"/>
</dbReference>
<name>A0AAE0JN05_9PEZI</name>
<dbReference type="PROSITE" id="PS51257">
    <property type="entry name" value="PROKAR_LIPOPROTEIN"/>
    <property type="match status" value="1"/>
</dbReference>
<protein>
    <recommendedName>
        <fullName evidence="4">Secreted protein</fullName>
    </recommendedName>
</protein>
<dbReference type="Proteomes" id="UP001278500">
    <property type="component" value="Unassembled WGS sequence"/>
</dbReference>
<evidence type="ECO:0000313" key="3">
    <source>
        <dbReference type="Proteomes" id="UP001278500"/>
    </source>
</evidence>
<evidence type="ECO:0008006" key="4">
    <source>
        <dbReference type="Google" id="ProtNLM"/>
    </source>
</evidence>
<comment type="caution">
    <text evidence="2">The sequence shown here is derived from an EMBL/GenBank/DDBJ whole genome shotgun (WGS) entry which is preliminary data.</text>
</comment>
<keyword evidence="1" id="KW-0732">Signal</keyword>
<sequence>MTTIKIFTMAVGVCAQGVAGCAQTLSRDRDHEKHLPFVALVLVAVARSNLCSTARRLDIDVGQGVVCRLLPPEMRLQNAGMRRDQSGSSDL</sequence>
<keyword evidence="3" id="KW-1185">Reference proteome</keyword>